<keyword evidence="2 6" id="KW-0812">Transmembrane</keyword>
<proteinExistence type="predicted"/>
<accession>A0A6J6YQR5</accession>
<feature type="compositionally biased region" description="Low complexity" evidence="5">
    <location>
        <begin position="10"/>
        <end position="19"/>
    </location>
</feature>
<evidence type="ECO:0000256" key="1">
    <source>
        <dbReference type="ARBA" id="ARBA00022475"/>
    </source>
</evidence>
<name>A0A6J6YQR5_9ZZZZ</name>
<evidence type="ECO:0000256" key="5">
    <source>
        <dbReference type="SAM" id="MobiDB-lite"/>
    </source>
</evidence>
<feature type="compositionally biased region" description="Basic and acidic residues" evidence="5">
    <location>
        <begin position="21"/>
        <end position="35"/>
    </location>
</feature>
<keyword evidence="4 6" id="KW-0472">Membrane</keyword>
<evidence type="ECO:0000256" key="4">
    <source>
        <dbReference type="ARBA" id="ARBA00023136"/>
    </source>
</evidence>
<sequence length="113" mass="12471">MATSKRRSGGRTTPKGTKPGRVHETHRLDTSDTHSLHGQNLAEASSRYTPPTLREQKVSPTWVPILMFALLGLGSLVILLYYLGFVPGGRNNWYLFSGLLSVLGGLYTATKYH</sequence>
<reference evidence="7" key="1">
    <citation type="submission" date="2020-05" db="EMBL/GenBank/DDBJ databases">
        <authorList>
            <person name="Chiriac C."/>
            <person name="Salcher M."/>
            <person name="Ghai R."/>
            <person name="Kavagutti S V."/>
        </authorList>
    </citation>
    <scope>NUCLEOTIDE SEQUENCE</scope>
</reference>
<keyword evidence="3 6" id="KW-1133">Transmembrane helix</keyword>
<keyword evidence="1" id="KW-1003">Cell membrane</keyword>
<dbReference type="EMBL" id="CAFAAP010000188">
    <property type="protein sequence ID" value="CAB4811790.1"/>
    <property type="molecule type" value="Genomic_DNA"/>
</dbReference>
<feature type="transmembrane region" description="Helical" evidence="6">
    <location>
        <begin position="91"/>
        <end position="109"/>
    </location>
</feature>
<feature type="region of interest" description="Disordered" evidence="5">
    <location>
        <begin position="1"/>
        <end position="50"/>
    </location>
</feature>
<evidence type="ECO:0000256" key="3">
    <source>
        <dbReference type="ARBA" id="ARBA00022989"/>
    </source>
</evidence>
<evidence type="ECO:0000313" key="7">
    <source>
        <dbReference type="EMBL" id="CAB4811790.1"/>
    </source>
</evidence>
<dbReference type="AlphaFoldDB" id="A0A6J6YQR5"/>
<organism evidence="7">
    <name type="scientific">freshwater metagenome</name>
    <dbReference type="NCBI Taxonomy" id="449393"/>
    <lineage>
        <taxon>unclassified sequences</taxon>
        <taxon>metagenomes</taxon>
        <taxon>ecological metagenomes</taxon>
    </lineage>
</organism>
<dbReference type="InterPro" id="IPR009619">
    <property type="entry name" value="CrgA"/>
</dbReference>
<feature type="transmembrane region" description="Helical" evidence="6">
    <location>
        <begin position="62"/>
        <end position="85"/>
    </location>
</feature>
<evidence type="ECO:0000256" key="6">
    <source>
        <dbReference type="SAM" id="Phobius"/>
    </source>
</evidence>
<feature type="compositionally biased region" description="Polar residues" evidence="5">
    <location>
        <begin position="36"/>
        <end position="49"/>
    </location>
</feature>
<dbReference type="Pfam" id="PF06781">
    <property type="entry name" value="CrgA"/>
    <property type="match status" value="1"/>
</dbReference>
<protein>
    <submittedName>
        <fullName evidence="7">Unannotated protein</fullName>
    </submittedName>
</protein>
<evidence type="ECO:0000256" key="2">
    <source>
        <dbReference type="ARBA" id="ARBA00022692"/>
    </source>
</evidence>
<gene>
    <name evidence="7" type="ORF">UFOPK3026_01160</name>
</gene>